<evidence type="ECO:0000313" key="4">
    <source>
        <dbReference type="EMBL" id="PIK46267.1"/>
    </source>
</evidence>
<feature type="region of interest" description="Disordered" evidence="2">
    <location>
        <begin position="489"/>
        <end position="554"/>
    </location>
</feature>
<dbReference type="InterPro" id="IPR011992">
    <property type="entry name" value="EF-hand-dom_pair"/>
</dbReference>
<dbReference type="PROSITE" id="PS50222">
    <property type="entry name" value="EF_HAND_2"/>
    <property type="match status" value="1"/>
</dbReference>
<proteinExistence type="predicted"/>
<comment type="caution">
    <text evidence="4">The sequence shown here is derived from an EMBL/GenBank/DDBJ whole genome shotgun (WGS) entry which is preliminary data.</text>
</comment>
<evidence type="ECO:0000256" key="2">
    <source>
        <dbReference type="SAM" id="MobiDB-lite"/>
    </source>
</evidence>
<dbReference type="PROSITE" id="PS00018">
    <property type="entry name" value="EF_HAND_1"/>
    <property type="match status" value="1"/>
</dbReference>
<dbReference type="CDD" id="cd00051">
    <property type="entry name" value="EFh"/>
    <property type="match status" value="1"/>
</dbReference>
<feature type="compositionally biased region" description="Basic and acidic residues" evidence="2">
    <location>
        <begin position="178"/>
        <end position="190"/>
    </location>
</feature>
<dbReference type="STRING" id="307972.A0A2G8KE40"/>
<dbReference type="EMBL" id="MRZV01000656">
    <property type="protein sequence ID" value="PIK46267.1"/>
    <property type="molecule type" value="Genomic_DNA"/>
</dbReference>
<dbReference type="SMART" id="SM00054">
    <property type="entry name" value="EFh"/>
    <property type="match status" value="2"/>
</dbReference>
<dbReference type="Pfam" id="PF13499">
    <property type="entry name" value="EF-hand_7"/>
    <property type="match status" value="1"/>
</dbReference>
<dbReference type="InterPro" id="IPR018247">
    <property type="entry name" value="EF_Hand_1_Ca_BS"/>
</dbReference>
<feature type="domain" description="EF-hand" evidence="3">
    <location>
        <begin position="46"/>
        <end position="81"/>
    </location>
</feature>
<keyword evidence="1" id="KW-0106">Calcium</keyword>
<feature type="compositionally biased region" description="Polar residues" evidence="2">
    <location>
        <begin position="349"/>
        <end position="359"/>
    </location>
</feature>
<feature type="compositionally biased region" description="Low complexity" evidence="2">
    <location>
        <begin position="364"/>
        <end position="375"/>
    </location>
</feature>
<dbReference type="Gene3D" id="1.10.238.10">
    <property type="entry name" value="EF-hand"/>
    <property type="match status" value="1"/>
</dbReference>
<dbReference type="AlphaFoldDB" id="A0A2G8KE40"/>
<dbReference type="Proteomes" id="UP000230750">
    <property type="component" value="Unassembled WGS sequence"/>
</dbReference>
<accession>A0A2G8KE40</accession>
<protein>
    <recommendedName>
        <fullName evidence="3">EF-hand domain-containing protein</fullName>
    </recommendedName>
</protein>
<sequence length="554" mass="63296">ETRKRSTKMDIIDSEKIQQLFTACDINGSGFIELEDLRELCSDLSIDDGELEDVFEQLDQNGDGKISSREFADGFTEVQRLFAKRARTTTPRNFGVVPGLTSGATPSEKAWESYAHSVGPAIYAVPGQESICDLYQELHKSDAPHLLNQYEKVIFEVIKDIKQQQAEVHRLEKSLKRTSESHSSHLHQLESEAEAQAAKIEARIRHQERERREQETAEIKRQLNNEIHELENNLKKYQTVEARLQTRDKPRDDLMQTLRKEVDELRQENRQLKSAYTELQTSLALAKSENLELKSEYDDQMGFITSNRDTLQEYIQEHENLTRQLEMLHEANKKLQDTNDDLRAALENLQKNTRVTPHSNRLAMSRSSSMQSYDSRQTDSSSLRRRQFSYQASMDSNDISDLHNRNHGNYMMSRYNDVDSIPDDVDFPLAPPAINDEFFDSGNSTLRDPNEVLDLEAEEDARRPPPISEEVVTIDGQGNILQHQRNGESMLSNGDITLPRSPKASPTTIDKSFERNSSARSSRSSTKSGRKRALPQIPVKPVAPKIPQGTPERM</sequence>
<feature type="region of interest" description="Disordered" evidence="2">
    <location>
        <begin position="178"/>
        <end position="197"/>
    </location>
</feature>
<evidence type="ECO:0000256" key="1">
    <source>
        <dbReference type="ARBA" id="ARBA00022837"/>
    </source>
</evidence>
<organism evidence="4 5">
    <name type="scientific">Stichopus japonicus</name>
    <name type="common">Sea cucumber</name>
    <dbReference type="NCBI Taxonomy" id="307972"/>
    <lineage>
        <taxon>Eukaryota</taxon>
        <taxon>Metazoa</taxon>
        <taxon>Echinodermata</taxon>
        <taxon>Eleutherozoa</taxon>
        <taxon>Echinozoa</taxon>
        <taxon>Holothuroidea</taxon>
        <taxon>Aspidochirotacea</taxon>
        <taxon>Aspidochirotida</taxon>
        <taxon>Stichopodidae</taxon>
        <taxon>Apostichopus</taxon>
    </lineage>
</organism>
<dbReference type="PANTHER" id="PTHR23159:SF31">
    <property type="entry name" value="CENTROSOME-ASSOCIATED PROTEIN CEP250 ISOFORM X1"/>
    <property type="match status" value="1"/>
</dbReference>
<evidence type="ECO:0000259" key="3">
    <source>
        <dbReference type="PROSITE" id="PS50222"/>
    </source>
</evidence>
<feature type="region of interest" description="Disordered" evidence="2">
    <location>
        <begin position="349"/>
        <end position="384"/>
    </location>
</feature>
<name>A0A2G8KE40_STIJA</name>
<evidence type="ECO:0000313" key="5">
    <source>
        <dbReference type="Proteomes" id="UP000230750"/>
    </source>
</evidence>
<dbReference type="GO" id="GO:0005509">
    <property type="term" value="F:calcium ion binding"/>
    <property type="evidence" value="ECO:0007669"/>
    <property type="project" value="InterPro"/>
</dbReference>
<dbReference type="OrthoDB" id="9989112at2759"/>
<dbReference type="SUPFAM" id="SSF47473">
    <property type="entry name" value="EF-hand"/>
    <property type="match status" value="1"/>
</dbReference>
<feature type="non-terminal residue" evidence="4">
    <location>
        <position position="554"/>
    </location>
</feature>
<dbReference type="InterPro" id="IPR002048">
    <property type="entry name" value="EF_hand_dom"/>
</dbReference>
<reference evidence="4 5" key="1">
    <citation type="journal article" date="2017" name="PLoS Biol.">
        <title>The sea cucumber genome provides insights into morphological evolution and visceral regeneration.</title>
        <authorList>
            <person name="Zhang X."/>
            <person name="Sun L."/>
            <person name="Yuan J."/>
            <person name="Sun Y."/>
            <person name="Gao Y."/>
            <person name="Zhang L."/>
            <person name="Li S."/>
            <person name="Dai H."/>
            <person name="Hamel J.F."/>
            <person name="Liu C."/>
            <person name="Yu Y."/>
            <person name="Liu S."/>
            <person name="Lin W."/>
            <person name="Guo K."/>
            <person name="Jin S."/>
            <person name="Xu P."/>
            <person name="Storey K.B."/>
            <person name="Huan P."/>
            <person name="Zhang T."/>
            <person name="Zhou Y."/>
            <person name="Zhang J."/>
            <person name="Lin C."/>
            <person name="Li X."/>
            <person name="Xing L."/>
            <person name="Huo D."/>
            <person name="Sun M."/>
            <person name="Wang L."/>
            <person name="Mercier A."/>
            <person name="Li F."/>
            <person name="Yang H."/>
            <person name="Xiang J."/>
        </authorList>
    </citation>
    <scope>NUCLEOTIDE SEQUENCE [LARGE SCALE GENOMIC DNA]</scope>
    <source>
        <strain evidence="4">Shaxun</strain>
        <tissue evidence="4">Muscle</tissue>
    </source>
</reference>
<keyword evidence="5" id="KW-1185">Reference proteome</keyword>
<feature type="compositionally biased region" description="Low complexity" evidence="2">
    <location>
        <begin position="515"/>
        <end position="527"/>
    </location>
</feature>
<feature type="non-terminal residue" evidence="4">
    <location>
        <position position="1"/>
    </location>
</feature>
<dbReference type="PANTHER" id="PTHR23159">
    <property type="entry name" value="CENTROSOMAL PROTEIN 2"/>
    <property type="match status" value="1"/>
</dbReference>
<gene>
    <name evidence="4" type="ORF">BSL78_16874</name>
</gene>